<dbReference type="CDD" id="cd08065">
    <property type="entry name" value="MPN_eIF3h"/>
    <property type="match status" value="1"/>
</dbReference>
<dbReference type="GO" id="GO:0001732">
    <property type="term" value="P:formation of cytoplasmic translation initiation complex"/>
    <property type="evidence" value="ECO:0007669"/>
    <property type="project" value="UniProtKB-UniRule"/>
</dbReference>
<evidence type="ECO:0000256" key="3">
    <source>
        <dbReference type="ARBA" id="ARBA00022917"/>
    </source>
</evidence>
<comment type="subunit">
    <text evidence="4">Component of the eukaryotic translation initiation factor 3 (eIF-3) complex.</text>
</comment>
<dbReference type="InterPro" id="IPR045810">
    <property type="entry name" value="eIF3h_C"/>
</dbReference>
<keyword evidence="1 4" id="KW-0963">Cytoplasm</keyword>
<dbReference type="GO" id="GO:0008237">
    <property type="term" value="F:metallopeptidase activity"/>
    <property type="evidence" value="ECO:0007669"/>
    <property type="project" value="InterPro"/>
</dbReference>
<evidence type="ECO:0000259" key="6">
    <source>
        <dbReference type="PROSITE" id="PS50249"/>
    </source>
</evidence>
<dbReference type="InterPro" id="IPR037518">
    <property type="entry name" value="MPN"/>
</dbReference>
<keyword evidence="2 4" id="KW-0396">Initiation factor</keyword>
<name>A0A7R9U1D0_9VIRI</name>
<dbReference type="SMART" id="SM00232">
    <property type="entry name" value="JAB_MPN"/>
    <property type="match status" value="1"/>
</dbReference>
<organism evidence="7">
    <name type="scientific">Prasinoderma coloniale</name>
    <dbReference type="NCBI Taxonomy" id="156133"/>
    <lineage>
        <taxon>Eukaryota</taxon>
        <taxon>Viridiplantae</taxon>
        <taxon>Prasinodermophyta</taxon>
        <taxon>Prasinodermophyceae</taxon>
        <taxon>Prasinodermales</taxon>
        <taxon>Prasinodermaceae</taxon>
        <taxon>Prasinoderma</taxon>
    </lineage>
</organism>
<dbReference type="GO" id="GO:0033290">
    <property type="term" value="C:eukaryotic 48S preinitiation complex"/>
    <property type="evidence" value="ECO:0007669"/>
    <property type="project" value="UniProtKB-UniRule"/>
</dbReference>
<dbReference type="PROSITE" id="PS50249">
    <property type="entry name" value="MPN"/>
    <property type="match status" value="1"/>
</dbReference>
<feature type="domain" description="MPN" evidence="6">
    <location>
        <begin position="20"/>
        <end position="154"/>
    </location>
</feature>
<sequence length="333" mass="38002">MSYAAAAHKVQQEEKSATAVQIDGLVALKIAQHCKDNMPSLVTGQLLGLDVGTTLEITHCFPFPNRADDDDADADGANYQLEMMRRLREVGIDNNTMGWYQSTYMGSYHTVELIETFLNYQENIKRCVCIIYDPARSQQEGTLALKAIKLSDKFMKIYRKGDFSIDKLREGGVKWDGIFVEMPVSVHNPAMATALMTEMEPNAPASQDDFDRLDLSSAPFLEKNLEFLAECLDDMYMEQQKWQMYERNVSRQKQNQLIWLDKRRQENASRRANGEEPLPEEDPTNPIFRPVPEPGRLDQLLISNSITNYCDQTSSFAGLTYSKLELMKALKRE</sequence>
<dbReference type="PANTHER" id="PTHR10410">
    <property type="entry name" value="EUKARYOTIC TRANSLATION INITIATION FACTOR 3 -RELATED"/>
    <property type="match status" value="1"/>
</dbReference>
<proteinExistence type="inferred from homology"/>
<dbReference type="InterPro" id="IPR027524">
    <property type="entry name" value="eIF3h"/>
</dbReference>
<feature type="region of interest" description="Disordered" evidence="5">
    <location>
        <begin position="260"/>
        <end position="291"/>
    </location>
</feature>
<dbReference type="Pfam" id="PF19445">
    <property type="entry name" value="eIF3h_C"/>
    <property type="match status" value="1"/>
</dbReference>
<evidence type="ECO:0000256" key="1">
    <source>
        <dbReference type="ARBA" id="ARBA00022490"/>
    </source>
</evidence>
<evidence type="ECO:0000256" key="5">
    <source>
        <dbReference type="SAM" id="MobiDB-lite"/>
    </source>
</evidence>
<dbReference type="InterPro" id="IPR000555">
    <property type="entry name" value="JAMM/MPN+_dom"/>
</dbReference>
<dbReference type="InterPro" id="IPR050242">
    <property type="entry name" value="JAMM_MPN+_peptidase_M67A"/>
</dbReference>
<comment type="function">
    <text evidence="4">Component of the eukaryotic translation initiation factor 3 (eIF-3) complex, which is involved in protein synthesis of a specialized repertoire of mRNAs and, together with other initiation factors, stimulates binding of mRNA and methionyl-tRNAi to the 40S ribosome. The eIF-3 complex specifically targets and initiates translation of a subset of mRNAs involved in cell proliferation.</text>
</comment>
<dbReference type="AlphaFoldDB" id="A0A7R9U1D0"/>
<dbReference type="EMBL" id="HBDZ01014778">
    <property type="protein sequence ID" value="CAD8249782.1"/>
    <property type="molecule type" value="Transcribed_RNA"/>
</dbReference>
<comment type="subcellular location">
    <subcellularLocation>
        <location evidence="4">Cytoplasm</location>
    </subcellularLocation>
</comment>
<reference evidence="7" key="1">
    <citation type="submission" date="2021-01" db="EMBL/GenBank/DDBJ databases">
        <authorList>
            <person name="Corre E."/>
            <person name="Pelletier E."/>
            <person name="Niang G."/>
            <person name="Scheremetjew M."/>
            <person name="Finn R."/>
            <person name="Kale V."/>
            <person name="Holt S."/>
            <person name="Cochrane G."/>
            <person name="Meng A."/>
            <person name="Brown T."/>
            <person name="Cohen L."/>
        </authorList>
    </citation>
    <scope>NUCLEOTIDE SEQUENCE</scope>
    <source>
        <strain evidence="7">CCMP1413</strain>
    </source>
</reference>
<dbReference type="GO" id="GO:0003743">
    <property type="term" value="F:translation initiation factor activity"/>
    <property type="evidence" value="ECO:0007669"/>
    <property type="project" value="UniProtKB-UniRule"/>
</dbReference>
<gene>
    <name evidence="7" type="ORF">PCOL08062_LOCUS11350</name>
</gene>
<protein>
    <recommendedName>
        <fullName evidence="4">Eukaryotic translation initiation factor 3 subunit H</fullName>
        <shortName evidence="4">eIF3h</shortName>
    </recommendedName>
</protein>
<dbReference type="HAMAP" id="MF_03007">
    <property type="entry name" value="eIF3h"/>
    <property type="match status" value="1"/>
</dbReference>
<dbReference type="Pfam" id="PF01398">
    <property type="entry name" value="JAB"/>
    <property type="match status" value="1"/>
</dbReference>
<evidence type="ECO:0000256" key="2">
    <source>
        <dbReference type="ARBA" id="ARBA00022540"/>
    </source>
</evidence>
<accession>A0A7R9U1D0</accession>
<feature type="compositionally biased region" description="Basic and acidic residues" evidence="5">
    <location>
        <begin position="260"/>
        <end position="274"/>
    </location>
</feature>
<keyword evidence="3 4" id="KW-0648">Protein biosynthesis</keyword>
<evidence type="ECO:0000256" key="4">
    <source>
        <dbReference type="HAMAP-Rule" id="MF_03007"/>
    </source>
</evidence>
<evidence type="ECO:0000313" key="7">
    <source>
        <dbReference type="EMBL" id="CAD8249782.1"/>
    </source>
</evidence>
<dbReference type="Gene3D" id="3.40.140.10">
    <property type="entry name" value="Cytidine Deaminase, domain 2"/>
    <property type="match status" value="1"/>
</dbReference>
<dbReference type="GO" id="GO:0005852">
    <property type="term" value="C:eukaryotic translation initiation factor 3 complex"/>
    <property type="evidence" value="ECO:0007669"/>
    <property type="project" value="UniProtKB-UniRule"/>
</dbReference>
<comment type="similarity">
    <text evidence="4">Belongs to the eIF-3 subunit H family.</text>
</comment>
<dbReference type="GO" id="GO:0016282">
    <property type="term" value="C:eukaryotic 43S preinitiation complex"/>
    <property type="evidence" value="ECO:0007669"/>
    <property type="project" value="UniProtKB-UniRule"/>
</dbReference>